<gene>
    <name evidence="8" type="ORF">ELQ92_08485</name>
</gene>
<dbReference type="GO" id="GO:0005886">
    <property type="term" value="C:plasma membrane"/>
    <property type="evidence" value="ECO:0007669"/>
    <property type="project" value="UniProtKB-SubCell"/>
</dbReference>
<dbReference type="AlphaFoldDB" id="A0A3S4A5X1"/>
<dbReference type="PANTHER" id="PTHR35007:SF4">
    <property type="entry name" value="CONSERVED TRANSMEMBRANE PROTEIN-RELATED"/>
    <property type="match status" value="1"/>
</dbReference>
<evidence type="ECO:0000256" key="3">
    <source>
        <dbReference type="ARBA" id="ARBA00022692"/>
    </source>
</evidence>
<evidence type="ECO:0000256" key="4">
    <source>
        <dbReference type="ARBA" id="ARBA00022989"/>
    </source>
</evidence>
<keyword evidence="4 6" id="KW-1133">Transmembrane helix</keyword>
<proteinExistence type="predicted"/>
<evidence type="ECO:0000313" key="8">
    <source>
        <dbReference type="EMBL" id="RWZ61075.1"/>
    </source>
</evidence>
<reference evidence="8 9" key="1">
    <citation type="submission" date="2018-12" db="EMBL/GenBank/DDBJ databases">
        <authorList>
            <person name="Li F."/>
        </authorList>
    </citation>
    <scope>NUCLEOTIDE SEQUENCE [LARGE SCALE GENOMIC DNA]</scope>
    <source>
        <strain evidence="8 9">8H24J-4-2</strain>
    </source>
</reference>
<dbReference type="Proteomes" id="UP000288603">
    <property type="component" value="Unassembled WGS sequence"/>
</dbReference>
<comment type="subcellular location">
    <subcellularLocation>
        <location evidence="1">Cell membrane</location>
        <topology evidence="1">Multi-pass membrane protein</topology>
    </subcellularLocation>
</comment>
<dbReference type="InterPro" id="IPR042094">
    <property type="entry name" value="T2SS_GspF_sf"/>
</dbReference>
<evidence type="ECO:0000256" key="6">
    <source>
        <dbReference type="SAM" id="Phobius"/>
    </source>
</evidence>
<evidence type="ECO:0000313" key="9">
    <source>
        <dbReference type="Proteomes" id="UP000288603"/>
    </source>
</evidence>
<keyword evidence="5 6" id="KW-0472">Membrane</keyword>
<dbReference type="Pfam" id="PF00482">
    <property type="entry name" value="T2SSF"/>
    <property type="match status" value="1"/>
</dbReference>
<evidence type="ECO:0000256" key="5">
    <source>
        <dbReference type="ARBA" id="ARBA00023136"/>
    </source>
</evidence>
<protein>
    <submittedName>
        <fullName evidence="8">Type II secretion system F family protein</fullName>
    </submittedName>
</protein>
<dbReference type="EMBL" id="RZNC01000003">
    <property type="protein sequence ID" value="RWZ61075.1"/>
    <property type="molecule type" value="Genomic_DNA"/>
</dbReference>
<feature type="transmembrane region" description="Helical" evidence="6">
    <location>
        <begin position="6"/>
        <end position="27"/>
    </location>
</feature>
<keyword evidence="2" id="KW-1003">Cell membrane</keyword>
<feature type="transmembrane region" description="Helical" evidence="6">
    <location>
        <begin position="282"/>
        <end position="308"/>
    </location>
</feature>
<evidence type="ECO:0000256" key="2">
    <source>
        <dbReference type="ARBA" id="ARBA00022475"/>
    </source>
</evidence>
<dbReference type="OrthoDB" id="5185234at2"/>
<dbReference type="Gene3D" id="1.20.81.30">
    <property type="entry name" value="Type II secretion system (T2SS), domain F"/>
    <property type="match status" value="1"/>
</dbReference>
<evidence type="ECO:0000256" key="1">
    <source>
        <dbReference type="ARBA" id="ARBA00004651"/>
    </source>
</evidence>
<name>A0A3S4A5X1_9MICO</name>
<keyword evidence="9" id="KW-1185">Reference proteome</keyword>
<sequence>MTALSAWGIVLGAALGLGLWTLVGLVPRMSVRRLGDRIAPYLVDVSEEARVRVDRPSGDPLAVLWGLVTPVFGRFFSAVSVVLASNSTVTARLAQRGSALDVSAFRRRQLLWAVVGSAVLALPAIVSLLSGLLSPLAVASLPLVGALVGALGCEWELARGAKRRVARIEAELPTALGFLSLSLSAGEGILDALRRVANVGSGEFSGECRRVTADVGSGVPLARALADFSDRIALPALSRTIEQLTGALERGSPLAETLRAQSADVRVEGKRRLLEAAGRKEVAMLVPLVFLILPLSVAFAILPGLMVLRAGF</sequence>
<accession>A0A3S4A5X1</accession>
<feature type="transmembrane region" description="Helical" evidence="6">
    <location>
        <begin position="136"/>
        <end position="157"/>
    </location>
</feature>
<feature type="transmembrane region" description="Helical" evidence="6">
    <location>
        <begin position="110"/>
        <end position="130"/>
    </location>
</feature>
<dbReference type="PANTHER" id="PTHR35007">
    <property type="entry name" value="INTEGRAL MEMBRANE PROTEIN-RELATED"/>
    <property type="match status" value="1"/>
</dbReference>
<comment type="caution">
    <text evidence="8">The sequence shown here is derived from an EMBL/GenBank/DDBJ whole genome shotgun (WGS) entry which is preliminary data.</text>
</comment>
<dbReference type="InterPro" id="IPR018076">
    <property type="entry name" value="T2SS_GspF_dom"/>
</dbReference>
<organism evidence="8 9">
    <name type="scientific">Labedella populi</name>
    <dbReference type="NCBI Taxonomy" id="2498850"/>
    <lineage>
        <taxon>Bacteria</taxon>
        <taxon>Bacillati</taxon>
        <taxon>Actinomycetota</taxon>
        <taxon>Actinomycetes</taxon>
        <taxon>Micrococcales</taxon>
        <taxon>Microbacteriaceae</taxon>
        <taxon>Labedella</taxon>
    </lineage>
</organism>
<evidence type="ECO:0000259" key="7">
    <source>
        <dbReference type="Pfam" id="PF00482"/>
    </source>
</evidence>
<keyword evidence="3 6" id="KW-0812">Transmembrane</keyword>
<feature type="domain" description="Type II secretion system protein GspF" evidence="7">
    <location>
        <begin position="178"/>
        <end position="300"/>
    </location>
</feature>
<dbReference type="RefSeq" id="WP_128498579.1">
    <property type="nucleotide sequence ID" value="NZ_RZNC01000003.1"/>
</dbReference>